<sequence>MISEVDTRAATALRVAATRATFVGDAIDAEEPVTVSQLNALVEALAQATTQARALSLRRFPPG</sequence>
<evidence type="ECO:0000313" key="1">
    <source>
        <dbReference type="EMBL" id="EWC61899.1"/>
    </source>
</evidence>
<dbReference type="Proteomes" id="UP000019277">
    <property type="component" value="Unassembled WGS sequence"/>
</dbReference>
<reference evidence="1 2" key="1">
    <citation type="journal article" date="2014" name="Genome Announc.">
        <title>Draft Genome Sequence of the Antitrypanosomally Active Sponge-Associated Bacterium Actinokineospora sp. Strain EG49.</title>
        <authorList>
            <person name="Harjes J."/>
            <person name="Ryu T."/>
            <person name="Abdelmohsen U.R."/>
            <person name="Moitinho-Silva L."/>
            <person name="Horn H."/>
            <person name="Ravasi T."/>
            <person name="Hentschel U."/>
        </authorList>
    </citation>
    <scope>NUCLEOTIDE SEQUENCE [LARGE SCALE GENOMIC DNA]</scope>
    <source>
        <strain evidence="1 2">EG49</strain>
    </source>
</reference>
<organism evidence="1 2">
    <name type="scientific">Actinokineospora spheciospongiae</name>
    <dbReference type="NCBI Taxonomy" id="909613"/>
    <lineage>
        <taxon>Bacteria</taxon>
        <taxon>Bacillati</taxon>
        <taxon>Actinomycetota</taxon>
        <taxon>Actinomycetes</taxon>
        <taxon>Pseudonocardiales</taxon>
        <taxon>Pseudonocardiaceae</taxon>
        <taxon>Actinokineospora</taxon>
    </lineage>
</organism>
<accession>W7J770</accession>
<name>W7J770_9PSEU</name>
<gene>
    <name evidence="1" type="ORF">UO65_2832</name>
</gene>
<evidence type="ECO:0000313" key="2">
    <source>
        <dbReference type="Proteomes" id="UP000019277"/>
    </source>
</evidence>
<dbReference type="EMBL" id="AYXG01000100">
    <property type="protein sequence ID" value="EWC61899.1"/>
    <property type="molecule type" value="Genomic_DNA"/>
</dbReference>
<comment type="caution">
    <text evidence="1">The sequence shown here is derived from an EMBL/GenBank/DDBJ whole genome shotgun (WGS) entry which is preliminary data.</text>
</comment>
<proteinExistence type="predicted"/>
<keyword evidence="2" id="KW-1185">Reference proteome</keyword>
<protein>
    <submittedName>
        <fullName evidence="1">Uncharacterized protein</fullName>
    </submittedName>
</protein>
<dbReference type="AlphaFoldDB" id="W7J770"/>
<dbReference type="RefSeq" id="WP_035282577.1">
    <property type="nucleotide sequence ID" value="NZ_AYXG01000100.1"/>
</dbReference>